<keyword evidence="2" id="KW-0812">Transmembrane</keyword>
<feature type="region of interest" description="Disordered" evidence="1">
    <location>
        <begin position="86"/>
        <end position="171"/>
    </location>
</feature>
<feature type="compositionally biased region" description="Polar residues" evidence="1">
    <location>
        <begin position="843"/>
        <end position="858"/>
    </location>
</feature>
<feature type="region of interest" description="Disordered" evidence="1">
    <location>
        <begin position="394"/>
        <end position="413"/>
    </location>
</feature>
<feature type="compositionally biased region" description="Basic and acidic residues" evidence="1">
    <location>
        <begin position="818"/>
        <end position="835"/>
    </location>
</feature>
<name>A0AAV4BJD3_9GAST</name>
<feature type="compositionally biased region" description="Basic and acidic residues" evidence="1">
    <location>
        <begin position="891"/>
        <end position="903"/>
    </location>
</feature>
<comment type="caution">
    <text evidence="4">The sequence shown here is derived from an EMBL/GenBank/DDBJ whole genome shotgun (WGS) entry which is preliminary data.</text>
</comment>
<keyword evidence="2" id="KW-0472">Membrane</keyword>
<sequence length="1024" mass="114733">MTASRGFTGITTLVVASVIATSPLFMKCKALPEVRFSNVTIRFNQGMLQSFYDCLCGDNVEKCVLHYQTAFVQNVTLILNYGDSPSIPPGSGQNDTRRSTNGKPSSNPTNLGQNDTRRSANGKSSSNLTNLGQNDTRRSTNGKPSSSPTNLGQDETPRSTNGKPSSNPNEVTFKCDLPPKFFSGTRRQSCILQQANEISVCGCPCCCPVYYINETHSTMCKNKSVNIEWNSCHVEYRGFKDTEAPLLVSCLQPTSPTSQTSVTTETTEIISTTEGNFVTIYENFTTTCENLTTTHENPATTYENLTTTYENPTTTYENLTTTYENPTTTYENPTTTYENLTTTYENLTTTYENPTTTYENPTTTYENLTTTYENLTKTYQNFTVTYQNSVVSNESTLTTDRNPTTADENFDMTITNNSTPYGNNVTYLGISEETIKFDSTLAMAVGVSGGILVILVVSAIIAFLYWRRKKGKTNNNRDVQPDPANHDQQKNDYWILELEYTDSSQNRISGSKYSPGSECYCRPYETNWENAGDSYKNSVYSEEASSVTEEKKAPFSNDFDKTDRPIFLESFDVAPSDKVVMERINSEDPAYLPCYEEIDPGVTDFTLYSLASEPAGQTCLDEKAFEANSGHLSRETMDEKSTKSGQNTKNYQKVFVTCNHDSQTLPEISEKAKKQNDQGEDDDNYAKIGQIGEMDSDDLSTYNCESQSFSSLMERQNSDQDEGGDKFAKMNDIKEAYKGDLTKKKPELETCSESKKDKNAGKDEERPADNTYTGLGQTEEINDSDLATYNQESLTFSRLMDGNGEEKGKDGNNSAEIIHIKEPQSSKLKDEKSEDKDTDDMNDNYTEIDQITDSQSSSKVEDERDKERDKDELNDNYGEIVQMKGPQSSFKLKDERSEARDANDQNDTYAEIDEVTETVDNGPARHDYEFQSLSNLIDKKTPENNTDGPAENTYARLGQTEEVDDSDLATYNHESETFSKLNDVDDEEKDEDNKDDQDSTLARTKKPPIYELAIYSQELNLSLI</sequence>
<evidence type="ECO:0000256" key="1">
    <source>
        <dbReference type="SAM" id="MobiDB-lite"/>
    </source>
</evidence>
<feature type="compositionally biased region" description="Basic and acidic residues" evidence="1">
    <location>
        <begin position="859"/>
        <end position="873"/>
    </location>
</feature>
<dbReference type="Proteomes" id="UP000735302">
    <property type="component" value="Unassembled WGS sequence"/>
</dbReference>
<keyword evidence="3" id="KW-0732">Signal</keyword>
<feature type="compositionally biased region" description="Polar residues" evidence="1">
    <location>
        <begin position="91"/>
        <end position="170"/>
    </location>
</feature>
<evidence type="ECO:0000313" key="5">
    <source>
        <dbReference type="Proteomes" id="UP000735302"/>
    </source>
</evidence>
<feature type="signal peptide" evidence="3">
    <location>
        <begin position="1"/>
        <end position="30"/>
    </location>
</feature>
<feature type="chain" id="PRO_5043696928" evidence="3">
    <location>
        <begin position="31"/>
        <end position="1024"/>
    </location>
</feature>
<keyword evidence="2" id="KW-1133">Transmembrane helix</keyword>
<proteinExistence type="predicted"/>
<dbReference type="CDD" id="cd12087">
    <property type="entry name" value="TM_EGFR-like"/>
    <property type="match status" value="1"/>
</dbReference>
<reference evidence="4 5" key="1">
    <citation type="journal article" date="2021" name="Elife">
        <title>Chloroplast acquisition without the gene transfer in kleptoplastic sea slugs, Plakobranchus ocellatus.</title>
        <authorList>
            <person name="Maeda T."/>
            <person name="Takahashi S."/>
            <person name="Yoshida T."/>
            <person name="Shimamura S."/>
            <person name="Takaki Y."/>
            <person name="Nagai Y."/>
            <person name="Toyoda A."/>
            <person name="Suzuki Y."/>
            <person name="Arimoto A."/>
            <person name="Ishii H."/>
            <person name="Satoh N."/>
            <person name="Nishiyama T."/>
            <person name="Hasebe M."/>
            <person name="Maruyama T."/>
            <person name="Minagawa J."/>
            <person name="Obokata J."/>
            <person name="Shigenobu S."/>
        </authorList>
    </citation>
    <scope>NUCLEOTIDE SEQUENCE [LARGE SCALE GENOMIC DNA]</scope>
</reference>
<evidence type="ECO:0000256" key="2">
    <source>
        <dbReference type="SAM" id="Phobius"/>
    </source>
</evidence>
<accession>A0AAV4BJD3</accession>
<feature type="compositionally biased region" description="Acidic residues" evidence="1">
    <location>
        <begin position="984"/>
        <end position="995"/>
    </location>
</feature>
<feature type="transmembrane region" description="Helical" evidence="2">
    <location>
        <begin position="441"/>
        <end position="466"/>
    </location>
</feature>
<feature type="compositionally biased region" description="Basic and acidic residues" evidence="1">
    <location>
        <begin position="723"/>
        <end position="768"/>
    </location>
</feature>
<dbReference type="EMBL" id="BLXT01005154">
    <property type="protein sequence ID" value="GFO20224.1"/>
    <property type="molecule type" value="Genomic_DNA"/>
</dbReference>
<feature type="region of interest" description="Disordered" evidence="1">
    <location>
        <begin position="708"/>
        <end position="1007"/>
    </location>
</feature>
<organism evidence="4 5">
    <name type="scientific">Plakobranchus ocellatus</name>
    <dbReference type="NCBI Taxonomy" id="259542"/>
    <lineage>
        <taxon>Eukaryota</taxon>
        <taxon>Metazoa</taxon>
        <taxon>Spiralia</taxon>
        <taxon>Lophotrochozoa</taxon>
        <taxon>Mollusca</taxon>
        <taxon>Gastropoda</taxon>
        <taxon>Heterobranchia</taxon>
        <taxon>Euthyneura</taxon>
        <taxon>Panpulmonata</taxon>
        <taxon>Sacoglossa</taxon>
        <taxon>Placobranchoidea</taxon>
        <taxon>Plakobranchidae</taxon>
        <taxon>Plakobranchus</taxon>
    </lineage>
</organism>
<dbReference type="AlphaFoldDB" id="A0AAV4BJD3"/>
<keyword evidence="5" id="KW-1185">Reference proteome</keyword>
<gene>
    <name evidence="4" type="ORF">PoB_004672900</name>
</gene>
<evidence type="ECO:0000256" key="3">
    <source>
        <dbReference type="SAM" id="SignalP"/>
    </source>
</evidence>
<evidence type="ECO:0000313" key="4">
    <source>
        <dbReference type="EMBL" id="GFO20224.1"/>
    </source>
</evidence>
<feature type="compositionally biased region" description="Polar residues" evidence="1">
    <location>
        <begin position="785"/>
        <end position="796"/>
    </location>
</feature>
<protein>
    <submittedName>
        <fullName evidence="4">Uncharacterized protein</fullName>
    </submittedName>
</protein>